<feature type="signal peptide" evidence="2">
    <location>
        <begin position="1"/>
        <end position="16"/>
    </location>
</feature>
<dbReference type="GO" id="GO:0005509">
    <property type="term" value="F:calcium ion binding"/>
    <property type="evidence" value="ECO:0007669"/>
    <property type="project" value="InterPro"/>
</dbReference>
<dbReference type="AlphaFoldDB" id="A0A8C5DMB9"/>
<dbReference type="CTD" id="100302470"/>
<dbReference type="GO" id="GO:0005764">
    <property type="term" value="C:lysosome"/>
    <property type="evidence" value="ECO:0007669"/>
    <property type="project" value="TreeGrafter"/>
</dbReference>
<keyword evidence="4" id="KW-1185">Reference proteome</keyword>
<comment type="similarity">
    <text evidence="1">Belongs to the ependymin family.</text>
</comment>
<organism evidence="3 4">
    <name type="scientific">Gouania willdenowi</name>
    <name type="common">Blunt-snouted clingfish</name>
    <name type="synonym">Lepadogaster willdenowi</name>
    <dbReference type="NCBI Taxonomy" id="441366"/>
    <lineage>
        <taxon>Eukaryota</taxon>
        <taxon>Metazoa</taxon>
        <taxon>Chordata</taxon>
        <taxon>Craniata</taxon>
        <taxon>Vertebrata</taxon>
        <taxon>Euteleostomi</taxon>
        <taxon>Actinopterygii</taxon>
        <taxon>Neopterygii</taxon>
        <taxon>Teleostei</taxon>
        <taxon>Neoteleostei</taxon>
        <taxon>Acanthomorphata</taxon>
        <taxon>Ovalentaria</taxon>
        <taxon>Blenniimorphae</taxon>
        <taxon>Blenniiformes</taxon>
        <taxon>Gobiesocoidei</taxon>
        <taxon>Gobiesocidae</taxon>
        <taxon>Gobiesocinae</taxon>
        <taxon>Gouania</taxon>
    </lineage>
</organism>
<evidence type="ECO:0000256" key="1">
    <source>
        <dbReference type="ARBA" id="ARBA00010771"/>
    </source>
</evidence>
<dbReference type="PANTHER" id="PTHR10697:SF5">
    <property type="entry name" value="EPENDYMIN-RELATED"/>
    <property type="match status" value="1"/>
</dbReference>
<name>A0A8C5DMB9_GOUWI</name>
<accession>A0A8C5DMB9</accession>
<dbReference type="OrthoDB" id="9942506at2759"/>
<reference evidence="3" key="1">
    <citation type="submission" date="2020-06" db="EMBL/GenBank/DDBJ databases">
        <authorList>
            <consortium name="Wellcome Sanger Institute Data Sharing"/>
        </authorList>
    </citation>
    <scope>NUCLEOTIDE SEQUENCE [LARGE SCALE GENOMIC DNA]</scope>
</reference>
<feature type="chain" id="PRO_5034596638" evidence="2">
    <location>
        <begin position="17"/>
        <end position="212"/>
    </location>
</feature>
<reference evidence="3" key="3">
    <citation type="submission" date="2025-09" db="UniProtKB">
        <authorList>
            <consortium name="Ensembl"/>
        </authorList>
    </citation>
    <scope>IDENTIFICATION</scope>
</reference>
<protein>
    <submittedName>
        <fullName evidence="3">Ependymin-2-like</fullName>
    </submittedName>
</protein>
<dbReference type="Proteomes" id="UP000694680">
    <property type="component" value="Chromosome 18"/>
</dbReference>
<reference evidence="3" key="2">
    <citation type="submission" date="2025-08" db="UniProtKB">
        <authorList>
            <consortium name="Ensembl"/>
        </authorList>
    </citation>
    <scope>IDENTIFICATION</scope>
</reference>
<evidence type="ECO:0000256" key="2">
    <source>
        <dbReference type="SAM" id="SignalP"/>
    </source>
</evidence>
<proteinExistence type="inferred from homology"/>
<dbReference type="PRINTS" id="PR00317">
    <property type="entry name" value="EPENDYMIN"/>
</dbReference>
<dbReference type="GO" id="GO:0007160">
    <property type="term" value="P:cell-matrix adhesion"/>
    <property type="evidence" value="ECO:0007669"/>
    <property type="project" value="InterPro"/>
</dbReference>
<dbReference type="RefSeq" id="XP_028329719.1">
    <property type="nucleotide sequence ID" value="XM_028473918.1"/>
</dbReference>
<evidence type="ECO:0000313" key="4">
    <source>
        <dbReference type="Proteomes" id="UP000694680"/>
    </source>
</evidence>
<dbReference type="SMART" id="SM00026">
    <property type="entry name" value="EPEND"/>
    <property type="match status" value="1"/>
</dbReference>
<gene>
    <name evidence="3" type="primary">epdl1</name>
</gene>
<sequence length="212" mass="23859">MRVLLVLTCLLAACLALRPKPCKSPPLLTGKLTVSTQNEELWMYAKFLYDALGERIRFYEVGKYMNTSYTKDYLLIYNKSTIYDINKDAKTCTKLPLKDKFLPLGVPKNASLLGQAILGSSSGPGQGLLVNTWTGELPEKGGQYQMTLTARGCIPVSFILKTDRFGWMLTSYFDNVIGIPDPEQLIPPCFCKDAEMKNVKPLDFFSLFHQKH</sequence>
<dbReference type="GeneID" id="114480093"/>
<keyword evidence="2" id="KW-0732">Signal</keyword>
<dbReference type="GO" id="GO:0005576">
    <property type="term" value="C:extracellular region"/>
    <property type="evidence" value="ECO:0007669"/>
    <property type="project" value="InterPro"/>
</dbReference>
<dbReference type="PANTHER" id="PTHR10697">
    <property type="entry name" value="MAMMALIAN EPENDYMIN-RELATED PROTEIN 1"/>
    <property type="match status" value="1"/>
</dbReference>
<evidence type="ECO:0000313" key="3">
    <source>
        <dbReference type="Ensembl" id="ENSGWIP00000007505.1"/>
    </source>
</evidence>
<dbReference type="Pfam" id="PF00811">
    <property type="entry name" value="Ependymin"/>
    <property type="match status" value="1"/>
</dbReference>
<dbReference type="Ensembl" id="ENSGWIT00000008317.1">
    <property type="protein sequence ID" value="ENSGWIP00000007505.1"/>
    <property type="gene ID" value="ENSGWIG00000004395.1"/>
</dbReference>
<dbReference type="InterPro" id="IPR001299">
    <property type="entry name" value="Ependymin"/>
</dbReference>